<protein>
    <submittedName>
        <fullName evidence="2">Uncharacterized protein</fullName>
    </submittedName>
</protein>
<organism evidence="2 3">
    <name type="scientific">Pythium oligandrum</name>
    <name type="common">Mycoparasitic fungus</name>
    <dbReference type="NCBI Taxonomy" id="41045"/>
    <lineage>
        <taxon>Eukaryota</taxon>
        <taxon>Sar</taxon>
        <taxon>Stramenopiles</taxon>
        <taxon>Oomycota</taxon>
        <taxon>Peronosporomycetes</taxon>
        <taxon>Pythiales</taxon>
        <taxon>Pythiaceae</taxon>
        <taxon>Pythium</taxon>
    </lineage>
</organism>
<proteinExistence type="predicted"/>
<name>A0A8K1C9E2_PYTOL</name>
<gene>
    <name evidence="2" type="ORF">Poli38472_007132</name>
</gene>
<dbReference type="EMBL" id="SPLM01000110">
    <property type="protein sequence ID" value="TMW58987.1"/>
    <property type="molecule type" value="Genomic_DNA"/>
</dbReference>
<evidence type="ECO:0000256" key="1">
    <source>
        <dbReference type="SAM" id="MobiDB-lite"/>
    </source>
</evidence>
<dbReference type="OrthoDB" id="124765at2759"/>
<accession>A0A8K1C9E2</accession>
<sequence>MDMELDATTLDALLAFIDAHDNAEEVKLIQEDEATVTESKTGLLSDKKRTRSEEKRPKESKKHELERLRHEVQALQATLGPLKTKVVALHGRNECERRLQSLGDRKELIKAWERIADRQYDRRRASEDVNSRLRRRVAKQRSTMIGLLRIIRHQLTEATIETPAKNSMALPTWTLATEGSDARSFMERLSRLVVDMKEAYEGTLAWVRCARSLRSSGESSDVRLAPLTPHQIMIEVVDVRVLPFGFQEAGDACWHIGVNTPLCRKRDVMREETEVDGRNTVFTVQAIHEPFDAQNYRSIKIRRLASVQRAKDNDSQVILHAVRSQSVELQGLKTPTMTLTSQHWNIFQPGSMDSCVVTSSARILVQVEHGHSISKETCKLLTAYFADQMTTDMDTMSSHIEDHLFEQHHMRMNDTQLRSQH</sequence>
<dbReference type="AlphaFoldDB" id="A0A8K1C9E2"/>
<dbReference type="Proteomes" id="UP000794436">
    <property type="component" value="Unassembled WGS sequence"/>
</dbReference>
<feature type="region of interest" description="Disordered" evidence="1">
    <location>
        <begin position="37"/>
        <end position="64"/>
    </location>
</feature>
<reference evidence="2" key="1">
    <citation type="submission" date="2019-03" db="EMBL/GenBank/DDBJ databases">
        <title>Long read genome sequence of the mycoparasitic Pythium oligandrum ATCC 38472 isolated from sugarbeet rhizosphere.</title>
        <authorList>
            <person name="Gaulin E."/>
        </authorList>
    </citation>
    <scope>NUCLEOTIDE SEQUENCE</scope>
    <source>
        <strain evidence="2">ATCC 38472_TT</strain>
    </source>
</reference>
<evidence type="ECO:0000313" key="2">
    <source>
        <dbReference type="EMBL" id="TMW58987.1"/>
    </source>
</evidence>
<comment type="caution">
    <text evidence="2">The sequence shown here is derived from an EMBL/GenBank/DDBJ whole genome shotgun (WGS) entry which is preliminary data.</text>
</comment>
<keyword evidence="3" id="KW-1185">Reference proteome</keyword>
<evidence type="ECO:0000313" key="3">
    <source>
        <dbReference type="Proteomes" id="UP000794436"/>
    </source>
</evidence>
<feature type="compositionally biased region" description="Basic and acidic residues" evidence="1">
    <location>
        <begin position="45"/>
        <end position="64"/>
    </location>
</feature>